<reference evidence="8" key="1">
    <citation type="submission" date="2022-11" db="EMBL/GenBank/DDBJ databases">
        <authorList>
            <person name="Kikuchi T."/>
        </authorList>
    </citation>
    <scope>NUCLEOTIDE SEQUENCE</scope>
    <source>
        <strain evidence="8">PS1010</strain>
    </source>
</reference>
<keyword evidence="3 7" id="KW-0812">Transmembrane</keyword>
<keyword evidence="5 7" id="KW-0472">Membrane</keyword>
<keyword evidence="9" id="KW-1185">Reference proteome</keyword>
<feature type="compositionally biased region" description="Basic and acidic residues" evidence="6">
    <location>
        <begin position="164"/>
        <end position="176"/>
    </location>
</feature>
<comment type="similarity">
    <text evidence="2">Belongs to the TMEM144 family.</text>
</comment>
<evidence type="ECO:0000313" key="8">
    <source>
        <dbReference type="EMBL" id="CAI5447641.1"/>
    </source>
</evidence>
<dbReference type="InterPro" id="IPR012435">
    <property type="entry name" value="TMEM144"/>
</dbReference>
<protein>
    <submittedName>
        <fullName evidence="8">Uncharacterized protein</fullName>
    </submittedName>
</protein>
<dbReference type="GO" id="GO:0015144">
    <property type="term" value="F:carbohydrate transmembrane transporter activity"/>
    <property type="evidence" value="ECO:0007669"/>
    <property type="project" value="InterPro"/>
</dbReference>
<evidence type="ECO:0000256" key="4">
    <source>
        <dbReference type="ARBA" id="ARBA00022989"/>
    </source>
</evidence>
<dbReference type="Proteomes" id="UP001152747">
    <property type="component" value="Unassembled WGS sequence"/>
</dbReference>
<dbReference type="EMBL" id="CANHGI010000004">
    <property type="protein sequence ID" value="CAI5447641.1"/>
    <property type="molecule type" value="Genomic_DNA"/>
</dbReference>
<evidence type="ECO:0000256" key="1">
    <source>
        <dbReference type="ARBA" id="ARBA00004141"/>
    </source>
</evidence>
<accession>A0A9P1N4L3</accession>
<organism evidence="8 9">
    <name type="scientific">Caenorhabditis angaria</name>
    <dbReference type="NCBI Taxonomy" id="860376"/>
    <lineage>
        <taxon>Eukaryota</taxon>
        <taxon>Metazoa</taxon>
        <taxon>Ecdysozoa</taxon>
        <taxon>Nematoda</taxon>
        <taxon>Chromadorea</taxon>
        <taxon>Rhabditida</taxon>
        <taxon>Rhabditina</taxon>
        <taxon>Rhabditomorpha</taxon>
        <taxon>Rhabditoidea</taxon>
        <taxon>Rhabditidae</taxon>
        <taxon>Peloderinae</taxon>
        <taxon>Caenorhabditis</taxon>
    </lineage>
</organism>
<evidence type="ECO:0000256" key="7">
    <source>
        <dbReference type="SAM" id="Phobius"/>
    </source>
</evidence>
<feature type="transmembrane region" description="Helical" evidence="7">
    <location>
        <begin position="39"/>
        <end position="58"/>
    </location>
</feature>
<feature type="transmembrane region" description="Helical" evidence="7">
    <location>
        <begin position="328"/>
        <end position="347"/>
    </location>
</feature>
<evidence type="ECO:0000256" key="3">
    <source>
        <dbReference type="ARBA" id="ARBA00022692"/>
    </source>
</evidence>
<feature type="transmembrane region" description="Helical" evidence="7">
    <location>
        <begin position="64"/>
        <end position="86"/>
    </location>
</feature>
<feature type="transmembrane region" description="Helical" evidence="7">
    <location>
        <begin position="269"/>
        <end position="289"/>
    </location>
</feature>
<feature type="transmembrane region" description="Helical" evidence="7">
    <location>
        <begin position="238"/>
        <end position="257"/>
    </location>
</feature>
<dbReference type="PANTHER" id="PTHR16119">
    <property type="entry name" value="TRANSMEMBRANE PROTEIN 144"/>
    <property type="match status" value="1"/>
</dbReference>
<proteinExistence type="inferred from homology"/>
<evidence type="ECO:0000256" key="2">
    <source>
        <dbReference type="ARBA" id="ARBA00005731"/>
    </source>
</evidence>
<feature type="transmembrane region" description="Helical" evidence="7">
    <location>
        <begin position="6"/>
        <end position="27"/>
    </location>
</feature>
<dbReference type="PANTHER" id="PTHR16119:SF18">
    <property type="entry name" value="TRANSMEMBRANE PROTEIN 144 HOMOLOG"/>
    <property type="match status" value="1"/>
</dbReference>
<name>A0A9P1N4L3_9PELO</name>
<feature type="transmembrane region" description="Helical" evidence="7">
    <location>
        <begin position="93"/>
        <end position="115"/>
    </location>
</feature>
<feature type="region of interest" description="Disordered" evidence="6">
    <location>
        <begin position="154"/>
        <end position="185"/>
    </location>
</feature>
<dbReference type="GO" id="GO:0016020">
    <property type="term" value="C:membrane"/>
    <property type="evidence" value="ECO:0007669"/>
    <property type="project" value="UniProtKB-SubCell"/>
</dbReference>
<evidence type="ECO:0000256" key="6">
    <source>
        <dbReference type="SAM" id="MobiDB-lite"/>
    </source>
</evidence>
<dbReference type="OrthoDB" id="426527at2759"/>
<comment type="caution">
    <text evidence="8">The sequence shown here is derived from an EMBL/GenBank/DDBJ whole genome shotgun (WGS) entry which is preliminary data.</text>
</comment>
<feature type="transmembrane region" description="Helical" evidence="7">
    <location>
        <begin position="127"/>
        <end position="146"/>
    </location>
</feature>
<dbReference type="Pfam" id="PF07857">
    <property type="entry name" value="TMEM144"/>
    <property type="match status" value="1"/>
</dbReference>
<gene>
    <name evidence="8" type="ORF">CAMP_LOCUS10278</name>
</gene>
<sequence length="351" mass="38985">MLSETSLQIIGYSALLLSCLSFGTMFVPLRKKKCGDGMFVQWIECSVVFIIGSIIYASRDFPKFEPIACIGGLLYATGNVFSVPIIEGIGMGIGFLIWSSLQIIVGWGVARFGLFGWIAPQNVKNDVLNYIGIVLTIVSGVLLLFVERVEEKDTKDEEEDSENKDEHREVEEEPQKSSDPTSSENPTIKSYLRKIPFILMACILACLHGLMMSPIDYLKQHNPSASTTDPFQIFDYIFPFYTSVFLFSTIYFLGYCLIRRDSSHIEKSLIVPSILYGLLWTGGMTLWFVSSDKLSQVVAYPCTARLPPLISGALDVFVFKSIQGQKSYLILGISSIIGVVAVILIGLSNQI</sequence>
<comment type="subcellular location">
    <subcellularLocation>
        <location evidence="1">Membrane</location>
        <topology evidence="1">Multi-pass membrane protein</topology>
    </subcellularLocation>
</comment>
<dbReference type="AlphaFoldDB" id="A0A9P1N4L3"/>
<dbReference type="InterPro" id="IPR010651">
    <property type="entry name" value="Sugar_transport"/>
</dbReference>
<keyword evidence="4 7" id="KW-1133">Transmembrane helix</keyword>
<evidence type="ECO:0000256" key="5">
    <source>
        <dbReference type="ARBA" id="ARBA00023136"/>
    </source>
</evidence>
<evidence type="ECO:0000313" key="9">
    <source>
        <dbReference type="Proteomes" id="UP001152747"/>
    </source>
</evidence>
<feature type="transmembrane region" description="Helical" evidence="7">
    <location>
        <begin position="197"/>
        <end position="218"/>
    </location>
</feature>